<protein>
    <submittedName>
        <fullName evidence="2">Uncharacterized protein</fullName>
    </submittedName>
</protein>
<proteinExistence type="predicted"/>
<organism evidence="2">
    <name type="scientific">bioreactor metagenome</name>
    <dbReference type="NCBI Taxonomy" id="1076179"/>
    <lineage>
        <taxon>unclassified sequences</taxon>
        <taxon>metagenomes</taxon>
        <taxon>ecological metagenomes</taxon>
    </lineage>
</organism>
<dbReference type="AlphaFoldDB" id="A0A645E2F1"/>
<dbReference type="EMBL" id="VSSQ01042042">
    <property type="protein sequence ID" value="MPM95568.1"/>
    <property type="molecule type" value="Genomic_DNA"/>
</dbReference>
<evidence type="ECO:0000256" key="1">
    <source>
        <dbReference type="SAM" id="MobiDB-lite"/>
    </source>
</evidence>
<comment type="caution">
    <text evidence="2">The sequence shown here is derived from an EMBL/GenBank/DDBJ whole genome shotgun (WGS) entry which is preliminary data.</text>
</comment>
<sequence length="223" mass="24083">MTVPEQRVERHVLVAERHPVTAAGGFLRNHVFGIVVADERSDAVDDVHPQRRAGKRSDFVALARGGRAARKAVAGGNPGVMHVFGVPVAGVIVAVAGYAVLTGGAVKPGVQVDGSIVVDAAHTDAERPDETFVVAPAHRIVPTVVHQQRNREVVVVGRIERFGHAELFQRGSAFDGMGPGTRLVQRGQQHGGQNRDDRDYNQKFNQSEKIVASGRITIIMLFW</sequence>
<gene>
    <name evidence="2" type="ORF">SDC9_142723</name>
</gene>
<accession>A0A645E2F1</accession>
<evidence type="ECO:0000313" key="2">
    <source>
        <dbReference type="EMBL" id="MPM95568.1"/>
    </source>
</evidence>
<name>A0A645E2F1_9ZZZZ</name>
<reference evidence="2" key="1">
    <citation type="submission" date="2019-08" db="EMBL/GenBank/DDBJ databases">
        <authorList>
            <person name="Kucharzyk K."/>
            <person name="Murdoch R.W."/>
            <person name="Higgins S."/>
            <person name="Loffler F."/>
        </authorList>
    </citation>
    <scope>NUCLEOTIDE SEQUENCE</scope>
</reference>
<feature type="region of interest" description="Disordered" evidence="1">
    <location>
        <begin position="180"/>
        <end position="204"/>
    </location>
</feature>